<reference evidence="2 3" key="1">
    <citation type="journal article" date="2015" name="Stand. Genomic Sci.">
        <title>Genomic Encyclopedia of Bacterial and Archaeal Type Strains, Phase III: the genomes of soil and plant-associated and newly described type strains.</title>
        <authorList>
            <person name="Whitman W.B."/>
            <person name="Woyke T."/>
            <person name="Klenk H.P."/>
            <person name="Zhou Y."/>
            <person name="Lilburn T.G."/>
            <person name="Beck B.J."/>
            <person name="De Vos P."/>
            <person name="Vandamme P."/>
            <person name="Eisen J.A."/>
            <person name="Garrity G."/>
            <person name="Hugenholtz P."/>
            <person name="Kyrpides N.C."/>
        </authorList>
    </citation>
    <scope>NUCLEOTIDE SEQUENCE [LARGE SCALE GENOMIC DNA]</scope>
    <source>
        <strain evidence="2 3">CGMCC 1.10136</strain>
    </source>
</reference>
<evidence type="ECO:0000313" key="2">
    <source>
        <dbReference type="EMBL" id="TWI13590.1"/>
    </source>
</evidence>
<dbReference type="Proteomes" id="UP000316471">
    <property type="component" value="Unassembled WGS sequence"/>
</dbReference>
<proteinExistence type="predicted"/>
<dbReference type="EMBL" id="VLKP01000002">
    <property type="protein sequence ID" value="TWI13590.1"/>
    <property type="molecule type" value="Genomic_DNA"/>
</dbReference>
<comment type="caution">
    <text evidence="2">The sequence shown here is derived from an EMBL/GenBank/DDBJ whole genome shotgun (WGS) entry which is preliminary data.</text>
</comment>
<evidence type="ECO:0000256" key="1">
    <source>
        <dbReference type="SAM" id="MobiDB-lite"/>
    </source>
</evidence>
<gene>
    <name evidence="2" type="ORF">IP93_00753</name>
</gene>
<accession>A0A562M131</accession>
<feature type="region of interest" description="Disordered" evidence="1">
    <location>
        <begin position="105"/>
        <end position="187"/>
    </location>
</feature>
<protein>
    <submittedName>
        <fullName evidence="2">Uncharacterized protein</fullName>
    </submittedName>
</protein>
<sequence length="187" mass="21703">MGWPQIADMTPGVPTMLRKLLLPAAAMFLVAGCVTTDYGYRGGQGDYYYGSPATEYRHQGGYYPYGPYPYGYYGRYPYGSYGYPYYGYPYGGYYRYPYYYRPGYPSHPRPPQHREPRQDRPAPWRDYDEMIRRRQGQPSTRVGDAPAPATVAPRSRPPVQRDSGSRMQKMIRQAQQRDGEGRRRDEP</sequence>
<feature type="compositionally biased region" description="Basic and acidic residues" evidence="1">
    <location>
        <begin position="112"/>
        <end position="132"/>
    </location>
</feature>
<dbReference type="AlphaFoldDB" id="A0A562M131"/>
<organism evidence="2 3">
    <name type="scientific">Aerolutibacter ruishenii</name>
    <dbReference type="NCBI Taxonomy" id="686800"/>
    <lineage>
        <taxon>Bacteria</taxon>
        <taxon>Pseudomonadati</taxon>
        <taxon>Pseudomonadota</taxon>
        <taxon>Gammaproteobacteria</taxon>
        <taxon>Lysobacterales</taxon>
        <taxon>Lysobacteraceae</taxon>
        <taxon>Aerolutibacter</taxon>
    </lineage>
</organism>
<name>A0A562M131_9GAMM</name>
<keyword evidence="3" id="KW-1185">Reference proteome</keyword>
<evidence type="ECO:0000313" key="3">
    <source>
        <dbReference type="Proteomes" id="UP000316471"/>
    </source>
</evidence>
<feature type="compositionally biased region" description="Basic and acidic residues" evidence="1">
    <location>
        <begin position="175"/>
        <end position="187"/>
    </location>
</feature>